<dbReference type="RefSeq" id="WP_144260226.1">
    <property type="nucleotide sequence ID" value="NZ_QMDX01000001.1"/>
</dbReference>
<dbReference type="InterPro" id="IPR000182">
    <property type="entry name" value="GNAT_dom"/>
</dbReference>
<evidence type="ECO:0000313" key="4">
    <source>
        <dbReference type="EMBL" id="TSD15749.1"/>
    </source>
</evidence>
<gene>
    <name evidence="4" type="ORF">DP107_00785</name>
</gene>
<dbReference type="InterPro" id="IPR050832">
    <property type="entry name" value="Bact_Acetyltransf"/>
</dbReference>
<proteinExistence type="predicted"/>
<keyword evidence="2" id="KW-0012">Acyltransferase</keyword>
<feature type="domain" description="N-acetyltransferase" evidence="3">
    <location>
        <begin position="1"/>
        <end position="157"/>
    </location>
</feature>
<evidence type="ECO:0000256" key="1">
    <source>
        <dbReference type="ARBA" id="ARBA00022679"/>
    </source>
</evidence>
<organism evidence="4 5">
    <name type="scientific">Haloglomus irregulare</name>
    <dbReference type="NCBI Taxonomy" id="2234134"/>
    <lineage>
        <taxon>Archaea</taxon>
        <taxon>Methanobacteriati</taxon>
        <taxon>Methanobacteriota</taxon>
        <taxon>Stenosarchaea group</taxon>
        <taxon>Halobacteria</taxon>
        <taxon>Halobacteriales</taxon>
        <taxon>Natronomonadaceae</taxon>
        <taxon>Haloglomus</taxon>
    </lineage>
</organism>
<dbReference type="PROSITE" id="PS51186">
    <property type="entry name" value="GNAT"/>
    <property type="match status" value="1"/>
</dbReference>
<dbReference type="Pfam" id="PF19133">
    <property type="entry name" value="DUF5816"/>
    <property type="match status" value="1"/>
</dbReference>
<accession>A0A554NEC3</accession>
<dbReference type="InterPro" id="IPR043854">
    <property type="entry name" value="DUF5816"/>
</dbReference>
<dbReference type="AlphaFoldDB" id="A0A554NEC3"/>
<dbReference type="PANTHER" id="PTHR43877">
    <property type="entry name" value="AMINOALKYLPHOSPHONATE N-ACETYLTRANSFERASE-RELATED-RELATED"/>
    <property type="match status" value="1"/>
</dbReference>
<dbReference type="SUPFAM" id="SSF55729">
    <property type="entry name" value="Acyl-CoA N-acyltransferases (Nat)"/>
    <property type="match status" value="1"/>
</dbReference>
<reference evidence="4 5" key="1">
    <citation type="submission" date="2018-06" db="EMBL/GenBank/DDBJ databases">
        <title>Natronomonas sp. F16-60 a new haloarchaeon isolated from a solar saltern of Isla Cristina, Huelva, Spain.</title>
        <authorList>
            <person name="Duran-Viseras A."/>
            <person name="Sanchez-Porro C."/>
            <person name="Ventosa A."/>
        </authorList>
    </citation>
    <scope>NUCLEOTIDE SEQUENCE [LARGE SCALE GENOMIC DNA]</scope>
    <source>
        <strain evidence="4 5">F16-60</strain>
    </source>
</reference>
<evidence type="ECO:0000313" key="5">
    <source>
        <dbReference type="Proteomes" id="UP000319894"/>
    </source>
</evidence>
<keyword evidence="5" id="KW-1185">Reference proteome</keyword>
<dbReference type="CDD" id="cd04301">
    <property type="entry name" value="NAT_SF"/>
    <property type="match status" value="1"/>
</dbReference>
<comment type="caution">
    <text evidence="4">The sequence shown here is derived from an EMBL/GenBank/DDBJ whole genome shotgun (WGS) entry which is preliminary data.</text>
</comment>
<dbReference type="EMBL" id="QMDX01000001">
    <property type="protein sequence ID" value="TSD15749.1"/>
    <property type="molecule type" value="Genomic_DNA"/>
</dbReference>
<dbReference type="Pfam" id="PF00583">
    <property type="entry name" value="Acetyltransf_1"/>
    <property type="match status" value="1"/>
</dbReference>
<sequence length="241" mass="27181">MQVREATPADESAIRSIAKRSMEASYSLSPGAIEEAIQRWYSSDTFTEKLGDDDVLFLVVDDGVEVVAFSEGELVDENGDINWLHVDPMHRGESIGGELFRETRRALRERGAETIRGRVLSDNTEGNRFYERQGLVNSGEGRVELDGPTFVENVYTDAESDDLEAATAPDDEEVYVDHLDTDRGSKGAFHVVYADDAREDKWGYYCGNCERFILSMDTMGRMECEECGNQRKPTRWDAAYM</sequence>
<dbReference type="Proteomes" id="UP000319894">
    <property type="component" value="Unassembled WGS sequence"/>
</dbReference>
<evidence type="ECO:0000259" key="3">
    <source>
        <dbReference type="PROSITE" id="PS51186"/>
    </source>
</evidence>
<dbReference type="Gene3D" id="3.40.630.30">
    <property type="match status" value="1"/>
</dbReference>
<dbReference type="OrthoDB" id="156446at2157"/>
<dbReference type="GO" id="GO:0016747">
    <property type="term" value="F:acyltransferase activity, transferring groups other than amino-acyl groups"/>
    <property type="evidence" value="ECO:0007669"/>
    <property type="project" value="InterPro"/>
</dbReference>
<evidence type="ECO:0000256" key="2">
    <source>
        <dbReference type="ARBA" id="ARBA00023315"/>
    </source>
</evidence>
<dbReference type="InterPro" id="IPR016181">
    <property type="entry name" value="Acyl_CoA_acyltransferase"/>
</dbReference>
<name>A0A554NEC3_9EURY</name>
<protein>
    <submittedName>
        <fullName evidence="4">GNAT family N-acetyltransferase</fullName>
    </submittedName>
</protein>
<keyword evidence="1 4" id="KW-0808">Transferase</keyword>
<dbReference type="PANTHER" id="PTHR43877:SF1">
    <property type="entry name" value="ACETYLTRANSFERASE"/>
    <property type="match status" value="1"/>
</dbReference>
<dbReference type="InParanoid" id="A0A554NEC3"/>